<dbReference type="Pfam" id="PF07679">
    <property type="entry name" value="I-set"/>
    <property type="match status" value="1"/>
</dbReference>
<dbReference type="SUPFAM" id="SSF56436">
    <property type="entry name" value="C-type lectin-like"/>
    <property type="match status" value="1"/>
</dbReference>
<dbReference type="InterPro" id="IPR016187">
    <property type="entry name" value="CTDL_fold"/>
</dbReference>
<protein>
    <submittedName>
        <fullName evidence="5">CNTN5-like protein</fullName>
    </submittedName>
</protein>
<dbReference type="InterPro" id="IPR036179">
    <property type="entry name" value="Ig-like_dom_sf"/>
</dbReference>
<evidence type="ECO:0000256" key="2">
    <source>
        <dbReference type="ARBA" id="ARBA00023157"/>
    </source>
</evidence>
<dbReference type="InterPro" id="IPR001304">
    <property type="entry name" value="C-type_lectin-like"/>
</dbReference>
<dbReference type="PROSITE" id="PS50041">
    <property type="entry name" value="C_TYPE_LECTIN_2"/>
    <property type="match status" value="1"/>
</dbReference>
<dbReference type="EMBL" id="CP111020">
    <property type="protein sequence ID" value="WAR15477.1"/>
    <property type="molecule type" value="Genomic_DNA"/>
</dbReference>
<dbReference type="PANTHER" id="PTHR44170:SF6">
    <property type="entry name" value="CONTACTIN"/>
    <property type="match status" value="1"/>
</dbReference>
<dbReference type="InterPro" id="IPR013098">
    <property type="entry name" value="Ig_I-set"/>
</dbReference>
<dbReference type="SMART" id="SM00034">
    <property type="entry name" value="CLECT"/>
    <property type="match status" value="1"/>
</dbReference>
<feature type="domain" description="Ig-like" evidence="4">
    <location>
        <begin position="377"/>
        <end position="447"/>
    </location>
</feature>
<dbReference type="CDD" id="cd00037">
    <property type="entry name" value="CLECT"/>
    <property type="match status" value="1"/>
</dbReference>
<dbReference type="Proteomes" id="UP001164746">
    <property type="component" value="Chromosome 9"/>
</dbReference>
<feature type="domain" description="Ig-like" evidence="4">
    <location>
        <begin position="267"/>
        <end position="360"/>
    </location>
</feature>
<dbReference type="InterPro" id="IPR016186">
    <property type="entry name" value="C-type_lectin-like/link_sf"/>
</dbReference>
<organism evidence="5 6">
    <name type="scientific">Mya arenaria</name>
    <name type="common">Soft-shell clam</name>
    <dbReference type="NCBI Taxonomy" id="6604"/>
    <lineage>
        <taxon>Eukaryota</taxon>
        <taxon>Metazoa</taxon>
        <taxon>Spiralia</taxon>
        <taxon>Lophotrochozoa</taxon>
        <taxon>Mollusca</taxon>
        <taxon>Bivalvia</taxon>
        <taxon>Autobranchia</taxon>
        <taxon>Heteroconchia</taxon>
        <taxon>Euheterodonta</taxon>
        <taxon>Imparidentia</taxon>
        <taxon>Neoheterodontei</taxon>
        <taxon>Myida</taxon>
        <taxon>Myoidea</taxon>
        <taxon>Myidae</taxon>
        <taxon>Mya</taxon>
    </lineage>
</organism>
<evidence type="ECO:0000313" key="5">
    <source>
        <dbReference type="EMBL" id="WAR15477.1"/>
    </source>
</evidence>
<reference evidence="5" key="1">
    <citation type="submission" date="2022-11" db="EMBL/GenBank/DDBJ databases">
        <title>Centuries of genome instability and evolution in soft-shell clam transmissible cancer (bioRxiv).</title>
        <authorList>
            <person name="Hart S.F.M."/>
            <person name="Yonemitsu M.A."/>
            <person name="Giersch R.M."/>
            <person name="Beal B.F."/>
            <person name="Arriagada G."/>
            <person name="Davis B.W."/>
            <person name="Ostrander E.A."/>
            <person name="Goff S.P."/>
            <person name="Metzger M.J."/>
        </authorList>
    </citation>
    <scope>NUCLEOTIDE SEQUENCE</scope>
    <source>
        <strain evidence="5">MELC-2E11</strain>
        <tissue evidence="5">Siphon/mantle</tissue>
    </source>
</reference>
<dbReference type="SMART" id="SM00408">
    <property type="entry name" value="IGc2"/>
    <property type="match status" value="2"/>
</dbReference>
<evidence type="ECO:0000256" key="1">
    <source>
        <dbReference type="ARBA" id="ARBA00022737"/>
    </source>
</evidence>
<evidence type="ECO:0000259" key="3">
    <source>
        <dbReference type="PROSITE" id="PS50041"/>
    </source>
</evidence>
<dbReference type="InterPro" id="IPR013783">
    <property type="entry name" value="Ig-like_fold"/>
</dbReference>
<feature type="domain" description="Ig-like" evidence="4">
    <location>
        <begin position="454"/>
        <end position="541"/>
    </location>
</feature>
<accession>A0ABY7F333</accession>
<dbReference type="Pfam" id="PF13927">
    <property type="entry name" value="Ig_3"/>
    <property type="match status" value="1"/>
</dbReference>
<sequence length="551" mass="61726">MPNGVVTYDNTPKSDDAKHEIINILLLSVRDEALPHRAVSLSEVSGYLERCPLGWAQYSGNCYQFNFLEQRAFLEADAACWSQGAKLVSIETADENHFLSTWIRQNSPSSINYWYTSDNVYKWTNVTASHPGSYICEVQLENAPNSNLQDRDFTYGMGRTDIRTIHKGPMFPDVDNVQFECLVEANPLPSYQYYGGDTLSFDNNTLITSAVSSRYTLTAGKLTIEKPDQTEDNTYYHVRVSNEKGTVLSTPAQLIFGHLGFFSNVKPDSVFADLFKGTQIACNPPSYSPMVTYSWFINAIGDIPVWDNMQNQFVSQTGKLFISSVQPTEVNRDYFCTVTLTGTDDAPLGNANMIARTSLAYRLASQGSGVSDNDYGPILYTNVMPSPTLTGNTVRMECIAYGKLPLEYSWYREDGRPFSLGTTLSDRNRVLTIRNTPIDAEGRYVCRCVGGTKPYFPFGINNQFADPGMTLSWFCKAVGKPKPTYSWYRNGILLQPQSGRIEILDSGMRLVIRDVDSPDEGMYQCGATNYYGTVFSSGELKVLCEMAQEWR</sequence>
<keyword evidence="6" id="KW-1185">Reference proteome</keyword>
<keyword evidence="2" id="KW-1015">Disulfide bond</keyword>
<proteinExistence type="predicted"/>
<dbReference type="Gene3D" id="3.10.100.10">
    <property type="entry name" value="Mannose-Binding Protein A, subunit A"/>
    <property type="match status" value="1"/>
</dbReference>
<feature type="domain" description="C-type lectin" evidence="3">
    <location>
        <begin position="58"/>
        <end position="134"/>
    </location>
</feature>
<dbReference type="SMART" id="SM00409">
    <property type="entry name" value="IG"/>
    <property type="match status" value="1"/>
</dbReference>
<dbReference type="InterPro" id="IPR007110">
    <property type="entry name" value="Ig-like_dom"/>
</dbReference>
<dbReference type="InterPro" id="IPR003598">
    <property type="entry name" value="Ig_sub2"/>
</dbReference>
<dbReference type="Gene3D" id="2.60.40.10">
    <property type="entry name" value="Immunoglobulins"/>
    <property type="match status" value="4"/>
</dbReference>
<dbReference type="PANTHER" id="PTHR44170">
    <property type="entry name" value="PROTEIN SIDEKICK"/>
    <property type="match status" value="1"/>
</dbReference>
<evidence type="ECO:0000313" key="6">
    <source>
        <dbReference type="Proteomes" id="UP001164746"/>
    </source>
</evidence>
<evidence type="ECO:0000259" key="4">
    <source>
        <dbReference type="PROSITE" id="PS50835"/>
    </source>
</evidence>
<keyword evidence="1" id="KW-0677">Repeat</keyword>
<name>A0ABY7F333_MYAAR</name>
<dbReference type="PROSITE" id="PS50835">
    <property type="entry name" value="IG_LIKE"/>
    <property type="match status" value="3"/>
</dbReference>
<dbReference type="CDD" id="cd00096">
    <property type="entry name" value="Ig"/>
    <property type="match status" value="1"/>
</dbReference>
<dbReference type="SUPFAM" id="SSF48726">
    <property type="entry name" value="Immunoglobulin"/>
    <property type="match status" value="2"/>
</dbReference>
<gene>
    <name evidence="5" type="ORF">MAR_005582</name>
</gene>
<dbReference type="InterPro" id="IPR003599">
    <property type="entry name" value="Ig_sub"/>
</dbReference>